<evidence type="ECO:0000313" key="1">
    <source>
        <dbReference type="EMBL" id="BAT91416.1"/>
    </source>
</evidence>
<gene>
    <name evidence="1" type="primary">Vigan.07G001300</name>
    <name evidence="1" type="ORF">VIGAN_07001300</name>
</gene>
<proteinExistence type="predicted"/>
<organism evidence="1 2">
    <name type="scientific">Vigna angularis var. angularis</name>
    <dbReference type="NCBI Taxonomy" id="157739"/>
    <lineage>
        <taxon>Eukaryota</taxon>
        <taxon>Viridiplantae</taxon>
        <taxon>Streptophyta</taxon>
        <taxon>Embryophyta</taxon>
        <taxon>Tracheophyta</taxon>
        <taxon>Spermatophyta</taxon>
        <taxon>Magnoliopsida</taxon>
        <taxon>eudicotyledons</taxon>
        <taxon>Gunneridae</taxon>
        <taxon>Pentapetalae</taxon>
        <taxon>rosids</taxon>
        <taxon>fabids</taxon>
        <taxon>Fabales</taxon>
        <taxon>Fabaceae</taxon>
        <taxon>Papilionoideae</taxon>
        <taxon>50 kb inversion clade</taxon>
        <taxon>NPAAA clade</taxon>
        <taxon>indigoferoid/millettioid clade</taxon>
        <taxon>Phaseoleae</taxon>
        <taxon>Vigna</taxon>
    </lineage>
</organism>
<dbReference type="AlphaFoldDB" id="A0A0S3SF22"/>
<dbReference type="Proteomes" id="UP000291084">
    <property type="component" value="Chromosome 7"/>
</dbReference>
<dbReference type="EMBL" id="AP015040">
    <property type="protein sequence ID" value="BAT91416.1"/>
    <property type="molecule type" value="Genomic_DNA"/>
</dbReference>
<evidence type="ECO:0000313" key="2">
    <source>
        <dbReference type="Proteomes" id="UP000291084"/>
    </source>
</evidence>
<accession>A0A0S3SF22</accession>
<name>A0A0S3SF22_PHAAN</name>
<sequence length="101" mass="11759">MEHIFPKLKKNSHPHYPYSCPRLQRQHVSFSFQQYPFHEAKFCLQSASFTRAAQFWLVCKVLALPKIQSDNLALVKATFIRLTSATNPIEFEFTTEVVTPE</sequence>
<reference evidence="1 2" key="1">
    <citation type="journal article" date="2015" name="Sci. Rep.">
        <title>The power of single molecule real-time sequencing technology in the de novo assembly of a eukaryotic genome.</title>
        <authorList>
            <person name="Sakai H."/>
            <person name="Naito K."/>
            <person name="Ogiso-Tanaka E."/>
            <person name="Takahashi Y."/>
            <person name="Iseki K."/>
            <person name="Muto C."/>
            <person name="Satou K."/>
            <person name="Teruya K."/>
            <person name="Shiroma A."/>
            <person name="Shimoji M."/>
            <person name="Hirano T."/>
            <person name="Itoh T."/>
            <person name="Kaga A."/>
            <person name="Tomooka N."/>
        </authorList>
    </citation>
    <scope>NUCLEOTIDE SEQUENCE [LARGE SCALE GENOMIC DNA]</scope>
    <source>
        <strain evidence="2">cv. Shumari</strain>
    </source>
</reference>
<keyword evidence="2" id="KW-1185">Reference proteome</keyword>
<protein>
    <submittedName>
        <fullName evidence="1">Uncharacterized protein</fullName>
    </submittedName>
</protein>